<accession>A0AAE1TU23</accession>
<evidence type="ECO:0000313" key="5">
    <source>
        <dbReference type="EMBL" id="KAK4295264.1"/>
    </source>
</evidence>
<feature type="transmembrane region" description="Helical" evidence="3">
    <location>
        <begin position="178"/>
        <end position="206"/>
    </location>
</feature>
<feature type="domain" description="Carboxylesterase type B" evidence="4">
    <location>
        <begin position="229"/>
        <end position="703"/>
    </location>
</feature>
<feature type="region of interest" description="Disordered" evidence="2">
    <location>
        <begin position="74"/>
        <end position="135"/>
    </location>
</feature>
<protein>
    <recommendedName>
        <fullName evidence="4">Carboxylesterase type B domain-containing protein</fullName>
    </recommendedName>
</protein>
<sequence length="739" mass="81464">MSGVPVVGRYVSRSWSSSSSTTQQQQQQHHHQQDAPPSHTPSPRRVRSTASRTPTHAWRIPAFFRKKFEIAQRGGDRVGSSGGEGTEGEAFKDPTTHHLKDPMITPSTSREPIKELDLSPSPYTEPEILDAGGDREPRYLDLFDPGVSVVRDPKLDQPPSSPPNHTAKARARSALHACLAALASTRVVIGCTVVVIVLVVLIVTLATTSHSSLFLPDPRVQHPYVTTVTTCGIVKGKIEDKTFVFRGVPYALPPLGKLRFRPAQLHTHLDDCWDGTYTANKVQPCWGYDSRGGVVNGWEDCLLLDIFTPQLGYDNPLPVIVYVGGEGLGEDGGRAFTVGAAGRVARDRGVVVVSPQVRRGPLGFLPHPLLAASTYPHTSGNQGGSDLYAALVWTQRNIEHFGGSPTDIILLGHRGGAGLSWSVLSSPRAHKLVRAAWLSGAAPRHPNTPWRQADPSLISQLNCSSVLCLQSVPPEDVMEAVSPERRHDTSEPWMVADGVIVPFIPAPPPITLMIGSPLQGLAHRLLSWRDRVGSSRRNLVDAVVEALQTHKVKDEEEENTREFGRVRWPPPPAGNKRRKMLFDSRQAERAIEWYSDLQEDPWRLLTTLVSDATVTCPALEKAATLARTRSHSRHNIEDVPVYSYVTRYDRTSRAGRMADGLSDIEAIMGVFEEHNESDAKFSKTLQDLFFLFVRTGMPERHGATSAHLGVYTMDETMTVMRSRLACAHWVNMSHLATRY</sequence>
<dbReference type="InterPro" id="IPR002018">
    <property type="entry name" value="CarbesteraseB"/>
</dbReference>
<dbReference type="Gene3D" id="3.40.50.1820">
    <property type="entry name" value="alpha/beta hydrolase"/>
    <property type="match status" value="1"/>
</dbReference>
<gene>
    <name evidence="5" type="ORF">Pmani_032163</name>
</gene>
<feature type="region of interest" description="Disordered" evidence="2">
    <location>
        <begin position="1"/>
        <end position="58"/>
    </location>
</feature>
<keyword evidence="1" id="KW-0325">Glycoprotein</keyword>
<feature type="compositionally biased region" description="Low complexity" evidence="2">
    <location>
        <begin position="16"/>
        <end position="27"/>
    </location>
</feature>
<evidence type="ECO:0000259" key="4">
    <source>
        <dbReference type="Pfam" id="PF00135"/>
    </source>
</evidence>
<evidence type="ECO:0000256" key="1">
    <source>
        <dbReference type="ARBA" id="ARBA00023180"/>
    </source>
</evidence>
<dbReference type="EMBL" id="JAWZYT010004115">
    <property type="protein sequence ID" value="KAK4295264.1"/>
    <property type="molecule type" value="Genomic_DNA"/>
</dbReference>
<dbReference type="PANTHER" id="PTHR11559">
    <property type="entry name" value="CARBOXYLESTERASE"/>
    <property type="match status" value="1"/>
</dbReference>
<name>A0AAE1TU23_9EUCA</name>
<organism evidence="5 6">
    <name type="scientific">Petrolisthes manimaculis</name>
    <dbReference type="NCBI Taxonomy" id="1843537"/>
    <lineage>
        <taxon>Eukaryota</taxon>
        <taxon>Metazoa</taxon>
        <taxon>Ecdysozoa</taxon>
        <taxon>Arthropoda</taxon>
        <taxon>Crustacea</taxon>
        <taxon>Multicrustacea</taxon>
        <taxon>Malacostraca</taxon>
        <taxon>Eumalacostraca</taxon>
        <taxon>Eucarida</taxon>
        <taxon>Decapoda</taxon>
        <taxon>Pleocyemata</taxon>
        <taxon>Anomura</taxon>
        <taxon>Galatheoidea</taxon>
        <taxon>Porcellanidae</taxon>
        <taxon>Petrolisthes</taxon>
    </lineage>
</organism>
<dbReference type="SUPFAM" id="SSF53474">
    <property type="entry name" value="alpha/beta-Hydrolases"/>
    <property type="match status" value="1"/>
</dbReference>
<dbReference type="Pfam" id="PF00135">
    <property type="entry name" value="COesterase"/>
    <property type="match status" value="1"/>
</dbReference>
<dbReference type="Proteomes" id="UP001292094">
    <property type="component" value="Unassembled WGS sequence"/>
</dbReference>
<evidence type="ECO:0000313" key="6">
    <source>
        <dbReference type="Proteomes" id="UP001292094"/>
    </source>
</evidence>
<keyword evidence="3" id="KW-0812">Transmembrane</keyword>
<dbReference type="AlphaFoldDB" id="A0AAE1TU23"/>
<dbReference type="InterPro" id="IPR029058">
    <property type="entry name" value="AB_hydrolase_fold"/>
</dbReference>
<proteinExistence type="predicted"/>
<dbReference type="InterPro" id="IPR050309">
    <property type="entry name" value="Type-B_Carboxylest/Lipase"/>
</dbReference>
<comment type="caution">
    <text evidence="5">The sequence shown here is derived from an EMBL/GenBank/DDBJ whole genome shotgun (WGS) entry which is preliminary data.</text>
</comment>
<keyword evidence="6" id="KW-1185">Reference proteome</keyword>
<evidence type="ECO:0000256" key="3">
    <source>
        <dbReference type="SAM" id="Phobius"/>
    </source>
</evidence>
<evidence type="ECO:0000256" key="2">
    <source>
        <dbReference type="SAM" id="MobiDB-lite"/>
    </source>
</evidence>
<reference evidence="5" key="1">
    <citation type="submission" date="2023-11" db="EMBL/GenBank/DDBJ databases">
        <title>Genome assemblies of two species of porcelain crab, Petrolisthes cinctipes and Petrolisthes manimaculis (Anomura: Porcellanidae).</title>
        <authorList>
            <person name="Angst P."/>
        </authorList>
    </citation>
    <scope>NUCLEOTIDE SEQUENCE</scope>
    <source>
        <strain evidence="5">PB745_02</strain>
        <tissue evidence="5">Gill</tissue>
    </source>
</reference>
<feature type="compositionally biased region" description="Basic and acidic residues" evidence="2">
    <location>
        <begin position="89"/>
        <end position="101"/>
    </location>
</feature>
<keyword evidence="3" id="KW-0472">Membrane</keyword>
<keyword evidence="3" id="KW-1133">Transmembrane helix</keyword>